<feature type="compositionally biased region" description="Polar residues" evidence="1">
    <location>
        <begin position="36"/>
        <end position="53"/>
    </location>
</feature>
<sequence>MVSVATASPGDIQRHFNRKFAPYWRQLATTGDHVATSRQAPSRSSPGDSTQSR</sequence>
<reference evidence="2 3" key="1">
    <citation type="journal article" date="2018" name="Front. Plant Sci.">
        <title>Red Clover (Trifolium pratense) and Zigzag Clover (T. medium) - A Picture of Genomic Similarities and Differences.</title>
        <authorList>
            <person name="Dluhosova J."/>
            <person name="Istvanek J."/>
            <person name="Nedelnik J."/>
            <person name="Repkova J."/>
        </authorList>
    </citation>
    <scope>NUCLEOTIDE SEQUENCE [LARGE SCALE GENOMIC DNA]</scope>
    <source>
        <strain evidence="3">cv. 10/8</strain>
        <tissue evidence="2">Leaf</tissue>
    </source>
</reference>
<feature type="non-terminal residue" evidence="2">
    <location>
        <position position="53"/>
    </location>
</feature>
<proteinExistence type="predicted"/>
<comment type="caution">
    <text evidence="2">The sequence shown here is derived from an EMBL/GenBank/DDBJ whole genome shotgun (WGS) entry which is preliminary data.</text>
</comment>
<organism evidence="2 3">
    <name type="scientific">Trifolium medium</name>
    <dbReference type="NCBI Taxonomy" id="97028"/>
    <lineage>
        <taxon>Eukaryota</taxon>
        <taxon>Viridiplantae</taxon>
        <taxon>Streptophyta</taxon>
        <taxon>Embryophyta</taxon>
        <taxon>Tracheophyta</taxon>
        <taxon>Spermatophyta</taxon>
        <taxon>Magnoliopsida</taxon>
        <taxon>eudicotyledons</taxon>
        <taxon>Gunneridae</taxon>
        <taxon>Pentapetalae</taxon>
        <taxon>rosids</taxon>
        <taxon>fabids</taxon>
        <taxon>Fabales</taxon>
        <taxon>Fabaceae</taxon>
        <taxon>Papilionoideae</taxon>
        <taxon>50 kb inversion clade</taxon>
        <taxon>NPAAA clade</taxon>
        <taxon>Hologalegina</taxon>
        <taxon>IRL clade</taxon>
        <taxon>Trifolieae</taxon>
        <taxon>Trifolium</taxon>
    </lineage>
</organism>
<dbReference type="EMBL" id="LXQA010297982">
    <property type="protein sequence ID" value="MCI41929.1"/>
    <property type="molecule type" value="Genomic_DNA"/>
</dbReference>
<name>A0A392RZT8_9FABA</name>
<keyword evidence="3" id="KW-1185">Reference proteome</keyword>
<evidence type="ECO:0000256" key="1">
    <source>
        <dbReference type="SAM" id="MobiDB-lite"/>
    </source>
</evidence>
<dbReference type="Proteomes" id="UP000265520">
    <property type="component" value="Unassembled WGS sequence"/>
</dbReference>
<feature type="region of interest" description="Disordered" evidence="1">
    <location>
        <begin position="30"/>
        <end position="53"/>
    </location>
</feature>
<accession>A0A392RZT8</accession>
<protein>
    <submittedName>
        <fullName evidence="2">Uncharacterized protein</fullName>
    </submittedName>
</protein>
<evidence type="ECO:0000313" key="2">
    <source>
        <dbReference type="EMBL" id="MCI41929.1"/>
    </source>
</evidence>
<dbReference type="AlphaFoldDB" id="A0A392RZT8"/>
<evidence type="ECO:0000313" key="3">
    <source>
        <dbReference type="Proteomes" id="UP000265520"/>
    </source>
</evidence>